<evidence type="ECO:0000256" key="1">
    <source>
        <dbReference type="ARBA" id="ARBA00004418"/>
    </source>
</evidence>
<sequence length="330" mass="37732">MASSNTDHIHVGRDGWLFLKTGTNDILGQFERPEETTDLIWSWRSLVATRERRLRALGIRYRHVVAPDKLLIYDDRLDGIGIAPEASPAYRLLHAEPPLGSRWRRGLTGLYADWRRRTRWRETCIDLVTPMRAARDASDLYCRTDTHWSFDGCYLAYAEICRAFGAEPRADLRERPFSQIDHDGDLGSAFDPPRRAPSRAYRIQQDAVRTYASPIVEAREKAGLLHTLHVGANVVYGNAKATDPRRLALFGDSFSHVMPYMLTILLAETFREVHFVWNTSLDWSYIDRAKADLVLTEVAERFMAQLPDDSFSLDAYVQERFGAELANRGA</sequence>
<dbReference type="Pfam" id="PF16822">
    <property type="entry name" value="ALGX"/>
    <property type="match status" value="1"/>
</dbReference>
<organism evidence="8 9">
    <name type="scientific">Methylobacterium brachiatum</name>
    <dbReference type="NCBI Taxonomy" id="269660"/>
    <lineage>
        <taxon>Bacteria</taxon>
        <taxon>Pseudomonadati</taxon>
        <taxon>Pseudomonadota</taxon>
        <taxon>Alphaproteobacteria</taxon>
        <taxon>Hyphomicrobiales</taxon>
        <taxon>Methylobacteriaceae</taxon>
        <taxon>Methylobacterium</taxon>
    </lineage>
</organism>
<name>A0AAJ1WXU9_9HYPH</name>
<accession>A0AAJ1WXU9</accession>
<reference evidence="8" key="1">
    <citation type="submission" date="2023-07" db="EMBL/GenBank/DDBJ databases">
        <title>Genomic Encyclopedia of Type Strains, Phase IV (KMG-IV): sequencing the most valuable type-strain genomes for metagenomic binning, comparative biology and taxonomic classification.</title>
        <authorList>
            <person name="Goeker M."/>
        </authorList>
    </citation>
    <scope>NUCLEOTIDE SEQUENCE</scope>
    <source>
        <strain evidence="8">DSM 19569</strain>
    </source>
</reference>
<dbReference type="AlphaFoldDB" id="A0AAJ1WXU9"/>
<evidence type="ECO:0000256" key="6">
    <source>
        <dbReference type="ARBA" id="ARBA00022841"/>
    </source>
</evidence>
<evidence type="ECO:0000256" key="5">
    <source>
        <dbReference type="ARBA" id="ARBA00022764"/>
    </source>
</evidence>
<protein>
    <recommendedName>
        <fullName evidence="7">AlgX/AlgJ SGNH hydrolase-like domain-containing protein</fullName>
    </recommendedName>
</protein>
<evidence type="ECO:0000256" key="2">
    <source>
        <dbReference type="ARBA" id="ARBA00005182"/>
    </source>
</evidence>
<comment type="caution">
    <text evidence="8">The sequence shown here is derived from an EMBL/GenBank/DDBJ whole genome shotgun (WGS) entry which is preliminary data.</text>
</comment>
<keyword evidence="5" id="KW-0574">Periplasm</keyword>
<gene>
    <name evidence="8" type="ORF">QO001_002557</name>
</gene>
<evidence type="ECO:0000313" key="8">
    <source>
        <dbReference type="EMBL" id="MDQ0543628.1"/>
    </source>
</evidence>
<keyword evidence="3" id="KW-0808">Transferase</keyword>
<keyword evidence="6" id="KW-0016">Alginate biosynthesis</keyword>
<dbReference type="GO" id="GO:0042597">
    <property type="term" value="C:periplasmic space"/>
    <property type="evidence" value="ECO:0007669"/>
    <property type="project" value="UniProtKB-SubCell"/>
</dbReference>
<dbReference type="GO" id="GO:0016740">
    <property type="term" value="F:transferase activity"/>
    <property type="evidence" value="ECO:0007669"/>
    <property type="project" value="UniProtKB-KW"/>
</dbReference>
<evidence type="ECO:0000256" key="4">
    <source>
        <dbReference type="ARBA" id="ARBA00022729"/>
    </source>
</evidence>
<evidence type="ECO:0000313" key="9">
    <source>
        <dbReference type="Proteomes" id="UP001223420"/>
    </source>
</evidence>
<proteinExistence type="predicted"/>
<dbReference type="InterPro" id="IPR031811">
    <property type="entry name" value="ALGX/ALGJ_SGNH-like"/>
</dbReference>
<feature type="domain" description="AlgX/AlgJ SGNH hydrolase-like" evidence="7">
    <location>
        <begin position="10"/>
        <end position="227"/>
    </location>
</feature>
<comment type="pathway">
    <text evidence="2">Glycan biosynthesis; alginate biosynthesis.</text>
</comment>
<dbReference type="EMBL" id="JAUSWL010000004">
    <property type="protein sequence ID" value="MDQ0543628.1"/>
    <property type="molecule type" value="Genomic_DNA"/>
</dbReference>
<keyword evidence="4" id="KW-0732">Signal</keyword>
<dbReference type="Proteomes" id="UP001223420">
    <property type="component" value="Unassembled WGS sequence"/>
</dbReference>
<evidence type="ECO:0000256" key="3">
    <source>
        <dbReference type="ARBA" id="ARBA00022679"/>
    </source>
</evidence>
<comment type="subcellular location">
    <subcellularLocation>
        <location evidence="1">Periplasm</location>
    </subcellularLocation>
</comment>
<dbReference type="RefSeq" id="WP_230368173.1">
    <property type="nucleotide sequence ID" value="NZ_JAJALK010000023.1"/>
</dbReference>
<dbReference type="GO" id="GO:0042121">
    <property type="term" value="P:alginic acid biosynthetic process"/>
    <property type="evidence" value="ECO:0007669"/>
    <property type="project" value="UniProtKB-KW"/>
</dbReference>
<evidence type="ECO:0000259" key="7">
    <source>
        <dbReference type="Pfam" id="PF16822"/>
    </source>
</evidence>